<evidence type="ECO:0000313" key="2">
    <source>
        <dbReference type="Proteomes" id="UP000773462"/>
    </source>
</evidence>
<organism evidence="1 2">
    <name type="scientific">Paenibacillus silagei</name>
    <dbReference type="NCBI Taxonomy" id="1670801"/>
    <lineage>
        <taxon>Bacteria</taxon>
        <taxon>Bacillati</taxon>
        <taxon>Bacillota</taxon>
        <taxon>Bacilli</taxon>
        <taxon>Bacillales</taxon>
        <taxon>Paenibacillaceae</taxon>
        <taxon>Paenibacillus</taxon>
    </lineage>
</organism>
<dbReference type="SUPFAM" id="SSF52540">
    <property type="entry name" value="P-loop containing nucleoside triphosphate hydrolases"/>
    <property type="match status" value="1"/>
</dbReference>
<keyword evidence="2" id="KW-1185">Reference proteome</keyword>
<dbReference type="RefSeq" id="WP_209876500.1">
    <property type="nucleotide sequence ID" value="NZ_JAGGLV010000015.1"/>
</dbReference>
<evidence type="ECO:0000313" key="1">
    <source>
        <dbReference type="EMBL" id="MBP2114131.1"/>
    </source>
</evidence>
<dbReference type="Gene3D" id="3.40.50.300">
    <property type="entry name" value="P-loop containing nucleotide triphosphate hydrolases"/>
    <property type="match status" value="1"/>
</dbReference>
<dbReference type="InterPro" id="IPR027417">
    <property type="entry name" value="P-loop_NTPase"/>
</dbReference>
<protein>
    <submittedName>
        <fullName evidence="1">Cellulose biosynthesis protein BcsQ</fullName>
    </submittedName>
</protein>
<comment type="caution">
    <text evidence="1">The sequence shown here is derived from an EMBL/GenBank/DDBJ whole genome shotgun (WGS) entry which is preliminary data.</text>
</comment>
<proteinExistence type="predicted"/>
<accession>A0ABS4NVQ0</accession>
<dbReference type="Proteomes" id="UP000773462">
    <property type="component" value="Unassembled WGS sequence"/>
</dbReference>
<dbReference type="EMBL" id="JAGGLV010000015">
    <property type="protein sequence ID" value="MBP2114131.1"/>
    <property type="molecule type" value="Genomic_DNA"/>
</dbReference>
<sequence>MTARIVLAVRESQYIEPLLHYLHHSEYAEMLRITAFSRLDAFMEFMTGDELPDAVAGDPSFIEAWLVEGRSTVPWAVLSEGGELPNGRDLAGGRHIAKYQALPSLLEAILQLSDLKRVRTAALPKEATLLLGIVSASGGSGKTTVALNMAKQLGAVGLSVFYLNLESVDSSGFILRMPGSHVPGLERLLYELKAGGPENKGGRGEPKWTDYAFRHDSLRCDAFRPVENFKEMLQMSRQDTLDLLEGLAGAGSYDVVIVDTGAIEEERAQAVLNRCGVLLWVLKNDQASIRKTERWLDYIASPHSGMLPELVNRSRFVMNGCTGVENEGPLSVALRLDAVLPYIPSWGLQHYGELCLSSPLFIDGIQQLSRAIVEPELPGVFTGIPV</sequence>
<dbReference type="Gene3D" id="3.40.50.10850">
    <property type="entry name" value="Ntrc-like two-domain protein"/>
    <property type="match status" value="1"/>
</dbReference>
<reference evidence="1 2" key="1">
    <citation type="submission" date="2021-03" db="EMBL/GenBank/DDBJ databases">
        <title>Genomic Encyclopedia of Type Strains, Phase IV (KMG-IV): sequencing the most valuable type-strain genomes for metagenomic binning, comparative biology and taxonomic classification.</title>
        <authorList>
            <person name="Goeker M."/>
        </authorList>
    </citation>
    <scope>NUCLEOTIDE SEQUENCE [LARGE SCALE GENOMIC DNA]</scope>
    <source>
        <strain evidence="1 2">DSM 101953</strain>
    </source>
</reference>
<gene>
    <name evidence="1" type="ORF">J2Z70_004292</name>
</gene>
<name>A0ABS4NVQ0_9BACL</name>